<dbReference type="EMBL" id="JADHQC010000011">
    <property type="protein sequence ID" value="MBL6811770.1"/>
    <property type="molecule type" value="Genomic_DNA"/>
</dbReference>
<evidence type="ECO:0000313" key="8">
    <source>
        <dbReference type="EMBL" id="MBL6811770.1"/>
    </source>
</evidence>
<evidence type="ECO:0000313" key="9">
    <source>
        <dbReference type="Proteomes" id="UP000744438"/>
    </source>
</evidence>
<dbReference type="InterPro" id="IPR005484">
    <property type="entry name" value="Ribosomal_uL18_bac/plant/anim"/>
</dbReference>
<dbReference type="NCBIfam" id="TIGR00060">
    <property type="entry name" value="L18_bact"/>
    <property type="match status" value="1"/>
</dbReference>
<evidence type="ECO:0000256" key="2">
    <source>
        <dbReference type="ARBA" id="ARBA00022730"/>
    </source>
</evidence>
<accession>A0A937I0E5</accession>
<keyword evidence="3 7" id="KW-0694">RNA-binding</keyword>
<protein>
    <recommendedName>
        <fullName evidence="6 7">Large ribosomal subunit protein uL18</fullName>
    </recommendedName>
</protein>
<dbReference type="InterPro" id="IPR004389">
    <property type="entry name" value="Ribosomal_uL18_bac-type"/>
</dbReference>
<name>A0A937I0E5_9GAMM</name>
<dbReference type="Proteomes" id="UP000744438">
    <property type="component" value="Unassembled WGS sequence"/>
</dbReference>
<dbReference type="PANTHER" id="PTHR12899:SF3">
    <property type="entry name" value="LARGE RIBOSOMAL SUBUNIT PROTEIN UL18M"/>
    <property type="match status" value="1"/>
</dbReference>
<comment type="function">
    <text evidence="7">This is one of the proteins that bind and probably mediate the attachment of the 5S RNA into the large ribosomal subunit, where it forms part of the central protuberance.</text>
</comment>
<dbReference type="PANTHER" id="PTHR12899">
    <property type="entry name" value="39S RIBOSOMAL PROTEIN L18, MITOCHONDRIAL"/>
    <property type="match status" value="1"/>
</dbReference>
<comment type="subunit">
    <text evidence="7">Part of the 50S ribosomal subunit; part of the 5S rRNA/L5/L18/L25 subcomplex. Contacts the 5S and 23S rRNAs.</text>
</comment>
<dbReference type="GO" id="GO:0003735">
    <property type="term" value="F:structural constituent of ribosome"/>
    <property type="evidence" value="ECO:0007669"/>
    <property type="project" value="InterPro"/>
</dbReference>
<evidence type="ECO:0000256" key="6">
    <source>
        <dbReference type="ARBA" id="ARBA00035197"/>
    </source>
</evidence>
<organism evidence="8 9">
    <name type="scientific">SAR86 cluster bacterium</name>
    <dbReference type="NCBI Taxonomy" id="2030880"/>
    <lineage>
        <taxon>Bacteria</taxon>
        <taxon>Pseudomonadati</taxon>
        <taxon>Pseudomonadota</taxon>
        <taxon>Gammaproteobacteria</taxon>
        <taxon>SAR86 cluster</taxon>
    </lineage>
</organism>
<keyword evidence="4 7" id="KW-0689">Ribosomal protein</keyword>
<dbReference type="HAMAP" id="MF_01337_B">
    <property type="entry name" value="Ribosomal_uL18_B"/>
    <property type="match status" value="1"/>
</dbReference>
<evidence type="ECO:0000256" key="5">
    <source>
        <dbReference type="ARBA" id="ARBA00023274"/>
    </source>
</evidence>
<dbReference type="InterPro" id="IPR057268">
    <property type="entry name" value="Ribosomal_L18"/>
</dbReference>
<dbReference type="FunFam" id="3.30.420.100:FF:000001">
    <property type="entry name" value="50S ribosomal protein L18"/>
    <property type="match status" value="1"/>
</dbReference>
<dbReference type="Gene3D" id="3.30.420.100">
    <property type="match status" value="1"/>
</dbReference>
<dbReference type="GO" id="GO:0022625">
    <property type="term" value="C:cytosolic large ribosomal subunit"/>
    <property type="evidence" value="ECO:0007669"/>
    <property type="project" value="TreeGrafter"/>
</dbReference>
<dbReference type="SUPFAM" id="SSF53137">
    <property type="entry name" value="Translational machinery components"/>
    <property type="match status" value="1"/>
</dbReference>
<proteinExistence type="inferred from homology"/>
<evidence type="ECO:0000256" key="4">
    <source>
        <dbReference type="ARBA" id="ARBA00022980"/>
    </source>
</evidence>
<keyword evidence="2 7" id="KW-0699">rRNA-binding</keyword>
<dbReference type="GO" id="GO:0006412">
    <property type="term" value="P:translation"/>
    <property type="evidence" value="ECO:0007669"/>
    <property type="project" value="UniProtKB-UniRule"/>
</dbReference>
<comment type="caution">
    <text evidence="8">The sequence shown here is derived from an EMBL/GenBank/DDBJ whole genome shotgun (WGS) entry which is preliminary data.</text>
</comment>
<dbReference type="CDD" id="cd00432">
    <property type="entry name" value="Ribosomal_L18_L5e"/>
    <property type="match status" value="1"/>
</dbReference>
<dbReference type="Pfam" id="PF00861">
    <property type="entry name" value="Ribosomal_L18p"/>
    <property type="match status" value="1"/>
</dbReference>
<evidence type="ECO:0000256" key="3">
    <source>
        <dbReference type="ARBA" id="ARBA00022884"/>
    </source>
</evidence>
<keyword evidence="5 7" id="KW-0687">Ribonucleoprotein</keyword>
<sequence>MKKIEARNRRARKLRSLSEGLNVNRLAIFRSAKHIYAQVFSVDGKQILAQASSLDKELKATNGGNVEAAEKVGELVAKRAIEQGIKKVTFDRSGYKYHGRVKSLADGARSQGLEF</sequence>
<evidence type="ECO:0000256" key="7">
    <source>
        <dbReference type="HAMAP-Rule" id="MF_01337"/>
    </source>
</evidence>
<evidence type="ECO:0000256" key="1">
    <source>
        <dbReference type="ARBA" id="ARBA00007116"/>
    </source>
</evidence>
<reference evidence="8" key="1">
    <citation type="submission" date="2020-10" db="EMBL/GenBank/DDBJ databases">
        <title>Microbiome of the Black Sea water column analyzed by genome centric metagenomics.</title>
        <authorList>
            <person name="Cabello-Yeves P.J."/>
            <person name="Callieri C."/>
            <person name="Picazo A."/>
            <person name="Mehrshad M."/>
            <person name="Haro-Moreno J.M."/>
            <person name="Roda-Garcia J."/>
            <person name="Dzembekova N."/>
            <person name="Slabakova V."/>
            <person name="Slabakova N."/>
            <person name="Moncheva S."/>
            <person name="Rodriguez-Valera F."/>
        </authorList>
    </citation>
    <scope>NUCLEOTIDE SEQUENCE</scope>
    <source>
        <strain evidence="8">BS307-5m-G49</strain>
    </source>
</reference>
<gene>
    <name evidence="7 8" type="primary">rplR</name>
    <name evidence="8" type="ORF">ISQ63_02665</name>
</gene>
<dbReference type="AlphaFoldDB" id="A0A937I0E5"/>
<comment type="similarity">
    <text evidence="1 7">Belongs to the universal ribosomal protein uL18 family.</text>
</comment>
<dbReference type="GO" id="GO:0008097">
    <property type="term" value="F:5S rRNA binding"/>
    <property type="evidence" value="ECO:0007669"/>
    <property type="project" value="TreeGrafter"/>
</dbReference>